<name>A0A1W1BYK2_9ZZZZ</name>
<dbReference type="Pfam" id="PF04359">
    <property type="entry name" value="DUF493"/>
    <property type="match status" value="1"/>
</dbReference>
<dbReference type="AlphaFoldDB" id="A0A1W1BYK2"/>
<dbReference type="PANTHER" id="PTHR38036:SF1">
    <property type="entry name" value="UPF0250 PROTEIN YBED"/>
    <property type="match status" value="1"/>
</dbReference>
<sequence length="89" mass="10478">MEIINDSKKKVELEYPCNWCYKVIGESMEGIEEAVKEIVDEREHKLSESNKSKGGKYTSMNLDMLVHNDDDRQTIYEELKKHKNIKMVI</sequence>
<dbReference type="InterPro" id="IPR027471">
    <property type="entry name" value="YbeD-like_sf"/>
</dbReference>
<dbReference type="PANTHER" id="PTHR38036">
    <property type="entry name" value="UPF0250 PROTEIN YBED"/>
    <property type="match status" value="1"/>
</dbReference>
<gene>
    <name evidence="2" type="ORF">MNB_SM-7-1357</name>
</gene>
<dbReference type="InterPro" id="IPR007454">
    <property type="entry name" value="UPF0250_YbeD-like"/>
</dbReference>
<dbReference type="Gene3D" id="3.30.70.260">
    <property type="match status" value="1"/>
</dbReference>
<reference evidence="2" key="1">
    <citation type="submission" date="2016-10" db="EMBL/GenBank/DDBJ databases">
        <authorList>
            <person name="de Groot N.N."/>
        </authorList>
    </citation>
    <scope>NUCLEOTIDE SEQUENCE</scope>
</reference>
<comment type="similarity">
    <text evidence="1">Belongs to the UPF0250 family.</text>
</comment>
<evidence type="ECO:0000256" key="1">
    <source>
        <dbReference type="ARBA" id="ARBA00008460"/>
    </source>
</evidence>
<evidence type="ECO:0000313" key="2">
    <source>
        <dbReference type="EMBL" id="SFV58541.1"/>
    </source>
</evidence>
<dbReference type="SUPFAM" id="SSF117991">
    <property type="entry name" value="YbeD/HP0495-like"/>
    <property type="match status" value="1"/>
</dbReference>
<protein>
    <submittedName>
        <fullName evidence="2">Proposed lipoate regulatory protein YbeD</fullName>
    </submittedName>
</protein>
<proteinExistence type="inferred from homology"/>
<dbReference type="EMBL" id="FPHB01000042">
    <property type="protein sequence ID" value="SFV58541.1"/>
    <property type="molecule type" value="Genomic_DNA"/>
</dbReference>
<organism evidence="2">
    <name type="scientific">hydrothermal vent metagenome</name>
    <dbReference type="NCBI Taxonomy" id="652676"/>
    <lineage>
        <taxon>unclassified sequences</taxon>
        <taxon>metagenomes</taxon>
        <taxon>ecological metagenomes</taxon>
    </lineage>
</organism>
<accession>A0A1W1BYK2</accession>
<dbReference type="GO" id="GO:0005829">
    <property type="term" value="C:cytosol"/>
    <property type="evidence" value="ECO:0007669"/>
    <property type="project" value="TreeGrafter"/>
</dbReference>